<proteinExistence type="predicted"/>
<feature type="transmembrane region" description="Helical" evidence="1">
    <location>
        <begin position="41"/>
        <end position="63"/>
    </location>
</feature>
<comment type="caution">
    <text evidence="2">The sequence shown here is derived from an EMBL/GenBank/DDBJ whole genome shotgun (WGS) entry which is preliminary data.</text>
</comment>
<dbReference type="Proteomes" id="UP000433493">
    <property type="component" value="Unassembled WGS sequence"/>
</dbReference>
<keyword evidence="3" id="KW-1185">Reference proteome</keyword>
<reference evidence="2 3" key="1">
    <citation type="submission" date="2019-09" db="EMBL/GenBank/DDBJ databases">
        <title>Phylogeny of genus Pseudoclavibacter and closely related genus.</title>
        <authorList>
            <person name="Li Y."/>
        </authorList>
    </citation>
    <scope>NUCLEOTIDE SEQUENCE [LARGE SCALE GENOMIC DNA]</scope>
    <source>
        <strain evidence="2 3">KCTC 13959</strain>
    </source>
</reference>
<dbReference type="EMBL" id="WBKB01000004">
    <property type="protein sequence ID" value="KAB1643156.1"/>
    <property type="molecule type" value="Genomic_DNA"/>
</dbReference>
<protein>
    <submittedName>
        <fullName evidence="2">Uncharacterized protein</fullName>
    </submittedName>
</protein>
<dbReference type="RefSeq" id="WP_158052205.1">
    <property type="nucleotide sequence ID" value="NZ_WBKB01000004.1"/>
</dbReference>
<organism evidence="2 3">
    <name type="scientific">Gulosibacter chungangensis</name>
    <dbReference type="NCBI Taxonomy" id="979746"/>
    <lineage>
        <taxon>Bacteria</taxon>
        <taxon>Bacillati</taxon>
        <taxon>Actinomycetota</taxon>
        <taxon>Actinomycetes</taxon>
        <taxon>Micrococcales</taxon>
        <taxon>Microbacteriaceae</taxon>
        <taxon>Gulosibacter</taxon>
    </lineage>
</organism>
<evidence type="ECO:0000256" key="1">
    <source>
        <dbReference type="SAM" id="Phobius"/>
    </source>
</evidence>
<evidence type="ECO:0000313" key="3">
    <source>
        <dbReference type="Proteomes" id="UP000433493"/>
    </source>
</evidence>
<keyword evidence="1" id="KW-0812">Transmembrane</keyword>
<dbReference type="AlphaFoldDB" id="A0A7J5BAT4"/>
<accession>A0A7J5BAT4</accession>
<gene>
    <name evidence="2" type="ORF">F8O05_07920</name>
</gene>
<feature type="transmembrane region" description="Helical" evidence="1">
    <location>
        <begin position="12"/>
        <end position="35"/>
    </location>
</feature>
<keyword evidence="1" id="KW-1133">Transmembrane helix</keyword>
<keyword evidence="1" id="KW-0472">Membrane</keyword>
<name>A0A7J5BAT4_9MICO</name>
<sequence length="68" mass="7139">MPRLEMKPSARLAFYAIIVVVGIAAVAALASIFIAGEARTVLHGIAIFGTATGMFLGLVFAFVGESRR</sequence>
<evidence type="ECO:0000313" key="2">
    <source>
        <dbReference type="EMBL" id="KAB1643156.1"/>
    </source>
</evidence>